<accession>A0A6P1QS70</accession>
<evidence type="ECO:0000313" key="2">
    <source>
        <dbReference type="Proteomes" id="UP000464318"/>
    </source>
</evidence>
<dbReference type="Proteomes" id="UP000464318">
    <property type="component" value="Chromosome"/>
</dbReference>
<evidence type="ECO:0000313" key="1">
    <source>
        <dbReference type="EMBL" id="QHN64629.1"/>
    </source>
</evidence>
<protein>
    <submittedName>
        <fullName evidence="1">Uncharacterized protein</fullName>
    </submittedName>
</protein>
<gene>
    <name evidence="1" type="ORF">DBX24_01340</name>
</gene>
<dbReference type="RefSeq" id="WP_160223739.1">
    <property type="nucleotide sequence ID" value="NZ_CP029149.1"/>
</dbReference>
<sequence length="126" mass="15045">MQKKDSEIKIRLEKSEKEEWQKFCKEQGITLTSLIVNSVKKRTWDSERRKAMAFIEKQVNLFAKVENNINQLAKYVNGQKFMTPQQANEFEMYLKAVKKLKQEQNEILMKTYHFIANDSENFKFGE</sequence>
<dbReference type="OrthoDB" id="1150417at2"/>
<keyword evidence="2" id="KW-1185">Reference proteome</keyword>
<dbReference type="EMBL" id="CP029149">
    <property type="protein sequence ID" value="QHN64629.1"/>
    <property type="molecule type" value="Genomic_DNA"/>
</dbReference>
<dbReference type="KEGG" id="bcad:DBX24_01340"/>
<proteinExistence type="predicted"/>
<dbReference type="AlphaFoldDB" id="A0A6P1QS70"/>
<organism evidence="1 2">
    <name type="scientific">Bergeyella cardium</name>
    <dbReference type="NCBI Taxonomy" id="1585976"/>
    <lineage>
        <taxon>Bacteria</taxon>
        <taxon>Pseudomonadati</taxon>
        <taxon>Bacteroidota</taxon>
        <taxon>Flavobacteriia</taxon>
        <taxon>Flavobacteriales</taxon>
        <taxon>Weeksellaceae</taxon>
        <taxon>Bergeyella</taxon>
    </lineage>
</organism>
<reference evidence="1 2" key="1">
    <citation type="submission" date="2018-04" db="EMBL/GenBank/DDBJ databases">
        <title>Characteristic and Complete Genome Sequencing of A Novel Member of Infective Endocarditis Causative Bacteria: Bergeyella cardium QL-PH.</title>
        <authorList>
            <person name="Pan H."/>
            <person name="Sun E."/>
            <person name="Zhang Y."/>
        </authorList>
    </citation>
    <scope>NUCLEOTIDE SEQUENCE [LARGE SCALE GENOMIC DNA]</scope>
    <source>
        <strain evidence="1 2">HPQL</strain>
    </source>
</reference>
<name>A0A6P1QS70_9FLAO</name>